<feature type="transmembrane region" description="Helical" evidence="1">
    <location>
        <begin position="175"/>
        <end position="196"/>
    </location>
</feature>
<dbReference type="Pfam" id="PF12679">
    <property type="entry name" value="ABC2_membrane_2"/>
    <property type="match status" value="1"/>
</dbReference>
<reference evidence="2" key="2">
    <citation type="journal article" date="2023" name="Biology">
        <title>Prokaryotic Life Associated with Coal-Fire Gas Vents Revealed by Metagenomics.</title>
        <authorList>
            <person name="Kadnikov V.V."/>
            <person name="Mardanov A.V."/>
            <person name="Beletsky A.V."/>
            <person name="Karnachuk O.V."/>
            <person name="Ravin N.V."/>
        </authorList>
    </citation>
    <scope>NUCLEOTIDE SEQUENCE</scope>
    <source>
        <strain evidence="2">Bu02</strain>
    </source>
</reference>
<feature type="transmembrane region" description="Helical" evidence="1">
    <location>
        <begin position="70"/>
        <end position="88"/>
    </location>
</feature>
<gene>
    <name evidence="2" type="ORF">IMF26_04995</name>
</gene>
<dbReference type="GO" id="GO:0005886">
    <property type="term" value="C:plasma membrane"/>
    <property type="evidence" value="ECO:0007669"/>
    <property type="project" value="UniProtKB-SubCell"/>
</dbReference>
<dbReference type="EMBL" id="CP062796">
    <property type="protein sequence ID" value="QUL99406.1"/>
    <property type="molecule type" value="Genomic_DNA"/>
</dbReference>
<proteinExistence type="predicted"/>
<evidence type="ECO:0000256" key="1">
    <source>
        <dbReference type="SAM" id="Phobius"/>
    </source>
</evidence>
<dbReference type="PANTHER" id="PTHR37305">
    <property type="entry name" value="INTEGRAL MEMBRANE PROTEIN-RELATED"/>
    <property type="match status" value="1"/>
</dbReference>
<feature type="transmembrane region" description="Helical" evidence="1">
    <location>
        <begin position="232"/>
        <end position="252"/>
    </location>
</feature>
<accession>A0AAT9LEG2</accession>
<keyword evidence="1" id="KW-0472">Membrane</keyword>
<dbReference type="AlphaFoldDB" id="A0AAT9LEG2"/>
<keyword evidence="1" id="KW-0812">Transmembrane</keyword>
<feature type="transmembrane region" description="Helical" evidence="1">
    <location>
        <begin position="142"/>
        <end position="163"/>
    </location>
</feature>
<feature type="transmembrane region" description="Helical" evidence="1">
    <location>
        <begin position="109"/>
        <end position="130"/>
    </location>
</feature>
<reference evidence="2" key="1">
    <citation type="submission" date="2020-10" db="EMBL/GenBank/DDBJ databases">
        <authorList>
            <person name="Kadnikov V."/>
            <person name="Beletsky A.V."/>
            <person name="Mardanov A.V."/>
            <person name="Karnachuk O.V."/>
            <person name="Ravin N.V."/>
        </authorList>
    </citation>
    <scope>NUCLEOTIDE SEQUENCE</scope>
    <source>
        <strain evidence="2">Bu02</strain>
    </source>
</reference>
<evidence type="ECO:0000313" key="2">
    <source>
        <dbReference type="EMBL" id="QUL99406.1"/>
    </source>
</evidence>
<organism evidence="2">
    <name type="scientific">Candidatus Fermentithermobacillus carboniphilus</name>
    <dbReference type="NCBI Taxonomy" id="3085328"/>
    <lineage>
        <taxon>Bacteria</taxon>
        <taxon>Bacillati</taxon>
        <taxon>Bacillota</taxon>
        <taxon>Candidatus Fermentithermobacillia</taxon>
        <taxon>Candidatus Fermentithermobacillales</taxon>
        <taxon>Candidatus Fermentithermobacillaceae</taxon>
        <taxon>Candidatus Fermentithermobacillus</taxon>
    </lineage>
</organism>
<dbReference type="GO" id="GO:0140359">
    <property type="term" value="F:ABC-type transporter activity"/>
    <property type="evidence" value="ECO:0007669"/>
    <property type="project" value="InterPro"/>
</dbReference>
<name>A0AAT9LEG2_9FIRM</name>
<dbReference type="PANTHER" id="PTHR37305:SF1">
    <property type="entry name" value="MEMBRANE PROTEIN"/>
    <property type="match status" value="1"/>
</dbReference>
<keyword evidence="1" id="KW-1133">Transmembrane helix</keyword>
<sequence>MRVLMEKDLKQVWRSFRLPAYYLVLLFLAVSDPLTAKYMGKILERFAQGITIILPTTSPSQAMAQFLGDLVELGLVVVIAITMGSVAGERSSGVLGFLLTKPVTRKRYILSKYSILVAGVVAGVVLSSALAQSYIRTLIGPAPVAGAWLATASVAVYTVYILSATFSASMMTESSLAAGGTGLLVLFATGVTGTLLQSSWLGPYLPTALVRNISSYLEQSSGALSSTQVASFIRPAISSVLLSLLFLSLGYLRFRKVELP</sequence>
<protein>
    <submittedName>
        <fullName evidence="2">ABC transporter permease</fullName>
    </submittedName>
</protein>
<dbReference type="KEGG" id="fcz:IMF26_04995"/>